<evidence type="ECO:0000313" key="2">
    <source>
        <dbReference type="Proteomes" id="UP000177458"/>
    </source>
</evidence>
<accession>A0A1F4UUG3</accession>
<comment type="caution">
    <text evidence="1">The sequence shown here is derived from an EMBL/GenBank/DDBJ whole genome shotgun (WGS) entry which is preliminary data.</text>
</comment>
<dbReference type="EMBL" id="MEVF01000038">
    <property type="protein sequence ID" value="OGC48579.1"/>
    <property type="molecule type" value="Genomic_DNA"/>
</dbReference>
<gene>
    <name evidence="1" type="ORF">A3A69_00640</name>
</gene>
<evidence type="ECO:0008006" key="3">
    <source>
        <dbReference type="Google" id="ProtNLM"/>
    </source>
</evidence>
<protein>
    <recommendedName>
        <fullName evidence="3">DUF4145 domain-containing protein</fullName>
    </recommendedName>
</protein>
<name>A0A1F4UUG3_UNCKA</name>
<evidence type="ECO:0000313" key="1">
    <source>
        <dbReference type="EMBL" id="OGC48579.1"/>
    </source>
</evidence>
<dbReference type="AlphaFoldDB" id="A0A1F4UUG3"/>
<dbReference type="Proteomes" id="UP000177458">
    <property type="component" value="Unassembled WGS sequence"/>
</dbReference>
<reference evidence="1 2" key="1">
    <citation type="journal article" date="2016" name="Nat. Commun.">
        <title>Thousands of microbial genomes shed light on interconnected biogeochemical processes in an aquifer system.</title>
        <authorList>
            <person name="Anantharaman K."/>
            <person name="Brown C.T."/>
            <person name="Hug L.A."/>
            <person name="Sharon I."/>
            <person name="Castelle C.J."/>
            <person name="Probst A.J."/>
            <person name="Thomas B.C."/>
            <person name="Singh A."/>
            <person name="Wilkins M.J."/>
            <person name="Karaoz U."/>
            <person name="Brodie E.L."/>
            <person name="Williams K.H."/>
            <person name="Hubbard S.S."/>
            <person name="Banfield J.F."/>
        </authorList>
    </citation>
    <scope>NUCLEOTIDE SEQUENCE [LARGE SCALE GENOMIC DNA]</scope>
</reference>
<sequence>MLNLIKKLLGFAKGYRRYSVSQPTEDRIKTDWIKIDELLRLRSPSQLRQALISADRSLDQAMKDIFDGETMGERLKNAKDRFEKNMYNKIWEAHKIRNNLVHEAAYEPPYYVVTEAVETFRMALRLLNIKV</sequence>
<proteinExistence type="predicted"/>
<organism evidence="1 2">
    <name type="scientific">candidate division WWE3 bacterium RIFCSPLOWO2_01_FULL_37_15</name>
    <dbReference type="NCBI Taxonomy" id="1802622"/>
    <lineage>
        <taxon>Bacteria</taxon>
        <taxon>Katanobacteria</taxon>
    </lineage>
</organism>